<sequence length="156" mass="18414">MNINESIKVDSVNNKTNNSITSSLIKELNINDNKCLKINTIQITSYENKNEQFTKKEYLVKNNVNIKERKIDNNISPINEQNKMVKVGSIKEIKIKKIKKIIKISFILIQNNDKDKINTNKFLMPKPEIALKEIISYNNNRIDTKRTIRNYRYKRK</sequence>
<protein>
    <submittedName>
        <fullName evidence="1">Uncharacterized protein</fullName>
    </submittedName>
</protein>
<reference evidence="1 2" key="1">
    <citation type="submission" date="2016-08" db="EMBL/GenBank/DDBJ databases">
        <title>A Parts List for Fungal Cellulosomes Revealed by Comparative Genomics.</title>
        <authorList>
            <consortium name="DOE Joint Genome Institute"/>
            <person name="Haitjema C.H."/>
            <person name="Gilmore S.P."/>
            <person name="Henske J.K."/>
            <person name="Solomon K.V."/>
            <person name="De Groot R."/>
            <person name="Kuo A."/>
            <person name="Mondo S.J."/>
            <person name="Salamov A.A."/>
            <person name="Labutti K."/>
            <person name="Zhao Z."/>
            <person name="Chiniquy J."/>
            <person name="Barry K."/>
            <person name="Brewer H.M."/>
            <person name="Purvine S.O."/>
            <person name="Wright A.T."/>
            <person name="Boxma B."/>
            <person name="Van Alen T."/>
            <person name="Hackstein J.H."/>
            <person name="Baker S.E."/>
            <person name="Grigoriev I.V."/>
            <person name="O'Malley M.A."/>
        </authorList>
    </citation>
    <scope>NUCLEOTIDE SEQUENCE [LARGE SCALE GENOMIC DNA]</scope>
    <source>
        <strain evidence="1 2">G1</strain>
    </source>
</reference>
<gene>
    <name evidence="1" type="ORF">LY90DRAFT_499373</name>
</gene>
<dbReference type="Proteomes" id="UP000193920">
    <property type="component" value="Unassembled WGS sequence"/>
</dbReference>
<dbReference type="AlphaFoldDB" id="A0A1Y2FJ26"/>
<keyword evidence="2" id="KW-1185">Reference proteome</keyword>
<accession>A0A1Y2FJ26</accession>
<comment type="caution">
    <text evidence="1">The sequence shown here is derived from an EMBL/GenBank/DDBJ whole genome shotgun (WGS) entry which is preliminary data.</text>
</comment>
<organism evidence="1 2">
    <name type="scientific">Neocallimastix californiae</name>
    <dbReference type="NCBI Taxonomy" id="1754190"/>
    <lineage>
        <taxon>Eukaryota</taxon>
        <taxon>Fungi</taxon>
        <taxon>Fungi incertae sedis</taxon>
        <taxon>Chytridiomycota</taxon>
        <taxon>Chytridiomycota incertae sedis</taxon>
        <taxon>Neocallimastigomycetes</taxon>
        <taxon>Neocallimastigales</taxon>
        <taxon>Neocallimastigaceae</taxon>
        <taxon>Neocallimastix</taxon>
    </lineage>
</organism>
<evidence type="ECO:0000313" key="2">
    <source>
        <dbReference type="Proteomes" id="UP000193920"/>
    </source>
</evidence>
<name>A0A1Y2FJ26_9FUNG</name>
<evidence type="ECO:0000313" key="1">
    <source>
        <dbReference type="EMBL" id="ORY83948.1"/>
    </source>
</evidence>
<dbReference type="EMBL" id="MCOG01000006">
    <property type="protein sequence ID" value="ORY83948.1"/>
    <property type="molecule type" value="Genomic_DNA"/>
</dbReference>
<proteinExistence type="predicted"/>